<dbReference type="GO" id="GO:0008380">
    <property type="term" value="P:RNA splicing"/>
    <property type="evidence" value="ECO:0007669"/>
    <property type="project" value="UniProtKB-KW"/>
</dbReference>
<evidence type="ECO:0000256" key="1">
    <source>
        <dbReference type="ARBA" id="ARBA00004123"/>
    </source>
</evidence>
<evidence type="ECO:0000256" key="13">
    <source>
        <dbReference type="ARBA" id="ARBA00023187"/>
    </source>
</evidence>
<keyword evidence="15" id="KW-0131">Cell cycle</keyword>
<dbReference type="Proteomes" id="UP000314982">
    <property type="component" value="Unassembled WGS sequence"/>
</dbReference>
<feature type="compositionally biased region" description="Basic residues" evidence="21">
    <location>
        <begin position="196"/>
        <end position="213"/>
    </location>
</feature>
<dbReference type="GO" id="GO:0042254">
    <property type="term" value="P:ribosome biogenesis"/>
    <property type="evidence" value="ECO:0007669"/>
    <property type="project" value="UniProtKB-KW"/>
</dbReference>
<keyword evidence="4" id="KW-0963">Cytoplasm</keyword>
<dbReference type="GO" id="GO:0051301">
    <property type="term" value="P:cell division"/>
    <property type="evidence" value="ECO:0007669"/>
    <property type="project" value="UniProtKB-KW"/>
</dbReference>
<evidence type="ECO:0000256" key="14">
    <source>
        <dbReference type="ARBA" id="ARBA00023242"/>
    </source>
</evidence>
<dbReference type="GO" id="GO:0006397">
    <property type="term" value="P:mRNA processing"/>
    <property type="evidence" value="ECO:0007669"/>
    <property type="project" value="UniProtKB-KW"/>
</dbReference>
<evidence type="ECO:0000256" key="9">
    <source>
        <dbReference type="ARBA" id="ARBA00022776"/>
    </source>
</evidence>
<evidence type="ECO:0000313" key="26">
    <source>
        <dbReference type="Proteomes" id="UP000314982"/>
    </source>
</evidence>
<evidence type="ECO:0000256" key="11">
    <source>
        <dbReference type="ARBA" id="ARBA00023054"/>
    </source>
</evidence>
<dbReference type="GO" id="GO:0003723">
    <property type="term" value="F:RNA binding"/>
    <property type="evidence" value="ECO:0007669"/>
    <property type="project" value="UniProtKB-KW"/>
</dbReference>
<evidence type="ECO:0000256" key="3">
    <source>
        <dbReference type="ARBA" id="ARBA00008726"/>
    </source>
</evidence>
<reference evidence="26" key="1">
    <citation type="submission" date="2018-06" db="EMBL/GenBank/DDBJ databases">
        <title>Genome assembly of Danube salmon.</title>
        <authorList>
            <person name="Macqueen D.J."/>
            <person name="Gundappa M.K."/>
        </authorList>
    </citation>
    <scope>NUCLEOTIDE SEQUENCE [LARGE SCALE GENOMIC DNA]</scope>
</reference>
<evidence type="ECO:0000256" key="18">
    <source>
        <dbReference type="ARBA" id="ARBA00045767"/>
    </source>
</evidence>
<evidence type="ECO:0000259" key="22">
    <source>
        <dbReference type="Pfam" id="PF13297"/>
    </source>
</evidence>
<evidence type="ECO:0000256" key="6">
    <source>
        <dbReference type="ARBA" id="ARBA00022618"/>
    </source>
</evidence>
<reference evidence="25" key="2">
    <citation type="submission" date="2025-08" db="UniProtKB">
        <authorList>
            <consortium name="Ensembl"/>
        </authorList>
    </citation>
    <scope>IDENTIFICATION</scope>
</reference>
<evidence type="ECO:0000256" key="10">
    <source>
        <dbReference type="ARBA" id="ARBA00022884"/>
    </source>
</evidence>
<feature type="region of interest" description="Disordered" evidence="21">
    <location>
        <begin position="184"/>
        <end position="347"/>
    </location>
</feature>
<dbReference type="Pfam" id="PF22782">
    <property type="entry name" value="SDE2"/>
    <property type="match status" value="1"/>
</dbReference>
<proteinExistence type="inferred from homology"/>
<comment type="subcellular location">
    <subcellularLocation>
        <location evidence="2">Cytoplasm</location>
    </subcellularLocation>
    <subcellularLocation>
        <location evidence="1">Nucleus</location>
    </subcellularLocation>
</comment>
<comment type="similarity">
    <text evidence="3">Belongs to the SDE2 family.</text>
</comment>
<feature type="domain" description="Splicing regulator SDE2 ubiquitin" evidence="23">
    <location>
        <begin position="45"/>
        <end position="81"/>
    </location>
</feature>
<comment type="function">
    <text evidence="18">Inhibits translesion DNA synthesis by preventing monoubiquitination of PCNA, this is necessary to counteract damage due to ultraviolet light-induced replication stress. SDE2 is cleaved following PCNA binding, and its complete degradation is necessary to allow S-phase progression following DNA damage.</text>
</comment>
<keyword evidence="7" id="KW-0507">mRNA processing</keyword>
<feature type="compositionally biased region" description="Low complexity" evidence="21">
    <location>
        <begin position="269"/>
        <end position="296"/>
    </location>
</feature>
<dbReference type="Pfam" id="PF22781">
    <property type="entry name" value="Sde2_N_Ubi_vert"/>
    <property type="match status" value="1"/>
</dbReference>
<keyword evidence="8" id="KW-0235">DNA replication</keyword>
<dbReference type="InterPro" id="IPR053822">
    <property type="entry name" value="SDE2-like_dom"/>
</dbReference>
<evidence type="ECO:0000259" key="24">
    <source>
        <dbReference type="Pfam" id="PF22782"/>
    </source>
</evidence>
<evidence type="ECO:0000256" key="17">
    <source>
        <dbReference type="ARBA" id="ARBA00045469"/>
    </source>
</evidence>
<dbReference type="PANTHER" id="PTHR12786">
    <property type="entry name" value="SPLICING FACTOR SF3A-RELATED"/>
    <property type="match status" value="1"/>
</dbReference>
<dbReference type="Ensembl" id="ENSHHUT00000061703.1">
    <property type="protein sequence ID" value="ENSHHUP00000059663.1"/>
    <property type="gene ID" value="ENSHHUG00000035420.1"/>
</dbReference>
<keyword evidence="6" id="KW-0132">Cell division</keyword>
<reference evidence="25" key="3">
    <citation type="submission" date="2025-09" db="UniProtKB">
        <authorList>
            <consortium name="Ensembl"/>
        </authorList>
    </citation>
    <scope>IDENTIFICATION</scope>
</reference>
<feature type="compositionally biased region" description="Low complexity" evidence="21">
    <location>
        <begin position="234"/>
        <end position="247"/>
    </location>
</feature>
<dbReference type="InterPro" id="IPR051421">
    <property type="entry name" value="RNA_Proc_DNA_Dmg_Regulator"/>
</dbReference>
<dbReference type="GO" id="GO:0006260">
    <property type="term" value="P:DNA replication"/>
    <property type="evidence" value="ECO:0007669"/>
    <property type="project" value="UniProtKB-KW"/>
</dbReference>
<comment type="function">
    <text evidence="17">Plays a role in ribosome biogenesis by enabling SNORD3- and SNORD118-dependent cleavage of the 47S rRNA precursor. Binds ncRNA (non-coding RNA) including the snoRNAs SNORD3 and SNORD118.</text>
</comment>
<evidence type="ECO:0000256" key="15">
    <source>
        <dbReference type="ARBA" id="ARBA00023306"/>
    </source>
</evidence>
<evidence type="ECO:0000313" key="25">
    <source>
        <dbReference type="Ensembl" id="ENSHHUP00000059663.1"/>
    </source>
</evidence>
<keyword evidence="9" id="KW-0498">Mitosis</keyword>
<dbReference type="InterPro" id="IPR053821">
    <property type="entry name" value="Sde2_Ubi"/>
</dbReference>
<evidence type="ECO:0000256" key="2">
    <source>
        <dbReference type="ARBA" id="ARBA00004496"/>
    </source>
</evidence>
<evidence type="ECO:0000256" key="8">
    <source>
        <dbReference type="ARBA" id="ARBA00022705"/>
    </source>
</evidence>
<protein>
    <recommendedName>
        <fullName evidence="16">Replication stress response regulator SDE2</fullName>
    </recommendedName>
</protein>
<keyword evidence="26" id="KW-1185">Reference proteome</keyword>
<keyword evidence="12" id="KW-0238">DNA-binding</keyword>
<dbReference type="GO" id="GO:0005737">
    <property type="term" value="C:cytoplasm"/>
    <property type="evidence" value="ECO:0007669"/>
    <property type="project" value="UniProtKB-SubCell"/>
</dbReference>
<dbReference type="PANTHER" id="PTHR12786:SF1">
    <property type="entry name" value="SPLICING REGULATOR SDE2"/>
    <property type="match status" value="1"/>
</dbReference>
<evidence type="ECO:0000259" key="23">
    <source>
        <dbReference type="Pfam" id="PF22781"/>
    </source>
</evidence>
<keyword evidence="14" id="KW-0539">Nucleus</keyword>
<evidence type="ECO:0000256" key="20">
    <source>
        <dbReference type="SAM" id="Coils"/>
    </source>
</evidence>
<dbReference type="InterPro" id="IPR025086">
    <property type="entry name" value="SDE2/SF3A3_SAP"/>
</dbReference>
<dbReference type="GeneTree" id="ENSGT00530000063402"/>
<feature type="domain" description="SDE2-like" evidence="24">
    <location>
        <begin position="82"/>
        <end position="177"/>
    </location>
</feature>
<keyword evidence="10" id="KW-0694">RNA-binding</keyword>
<feature type="domain" description="SDE2/SF3A3 SAP" evidence="22">
    <location>
        <begin position="337"/>
        <end position="406"/>
    </location>
</feature>
<dbReference type="Pfam" id="PF13297">
    <property type="entry name" value="SDE2_2C"/>
    <property type="match status" value="1"/>
</dbReference>
<evidence type="ECO:0000256" key="16">
    <source>
        <dbReference type="ARBA" id="ARBA00034556"/>
    </source>
</evidence>
<feature type="coiled-coil region" evidence="20">
    <location>
        <begin position="122"/>
        <end position="149"/>
    </location>
</feature>
<sequence>MSCLLRYLRLHLFRSFVTLESVSWPMLHFDCFGVLKTDALVLFNHYGIPSSDLYVKNNGRLSELDEKLQAGAVYRLEPRLCGGKGGFGSMLRALGAQIEKTTNREACRDLSGRRLRDVNHEKEMAEWLKKQADREAEKEQRRLERLQRKLAEPKHHFTDPDYEQQCHDLSERLEDSVLKGMQASSSGLVKVDEAPKRKKPPPNKGQGKSKKKCFWTGVGGLDGLDSSEDDNDASDSGTSPSTSASGSGVPDCPVKGAMSAHTSASQSRAEQTASPEAPSASSNSISGPSSPESPAEVQTQSQAEAAALGGSGEQKEVVPTEETFPKTDNLSIPQSSVNQPTCEDGPLDLQAVHSDKELETLGLDRLKAELIARGMKCGGTLSERAARLFSTIGLSAVDIDPALLAKPSKGKKK</sequence>
<dbReference type="GO" id="GO:0005634">
    <property type="term" value="C:nucleus"/>
    <property type="evidence" value="ECO:0007669"/>
    <property type="project" value="UniProtKB-SubCell"/>
</dbReference>
<dbReference type="GO" id="GO:0003677">
    <property type="term" value="F:DNA binding"/>
    <property type="evidence" value="ECO:0007669"/>
    <property type="project" value="UniProtKB-KW"/>
</dbReference>
<dbReference type="STRING" id="62062.ENSHHUP00000059663"/>
<evidence type="ECO:0000256" key="21">
    <source>
        <dbReference type="SAM" id="MobiDB-lite"/>
    </source>
</evidence>
<evidence type="ECO:0000256" key="12">
    <source>
        <dbReference type="ARBA" id="ARBA00023125"/>
    </source>
</evidence>
<name>A0A4W5PC08_9TELE</name>
<keyword evidence="5" id="KW-0690">Ribosome biogenesis</keyword>
<evidence type="ECO:0000256" key="7">
    <source>
        <dbReference type="ARBA" id="ARBA00022664"/>
    </source>
</evidence>
<dbReference type="AlphaFoldDB" id="A0A4W5PC08"/>
<keyword evidence="13" id="KW-0508">mRNA splicing</keyword>
<evidence type="ECO:0000256" key="4">
    <source>
        <dbReference type="ARBA" id="ARBA00022490"/>
    </source>
</evidence>
<comment type="function">
    <text evidence="19">Plays a role in pre-mRNA splicing by facilitating excision of relatively short introns featuring weak 3'-splice sites (ss) and high GC content. May recruit CACTIN to the spliceosome.</text>
</comment>
<feature type="compositionally biased region" description="Polar residues" evidence="21">
    <location>
        <begin position="326"/>
        <end position="341"/>
    </location>
</feature>
<keyword evidence="11 20" id="KW-0175">Coiled coil</keyword>
<evidence type="ECO:0000256" key="5">
    <source>
        <dbReference type="ARBA" id="ARBA00022517"/>
    </source>
</evidence>
<organism evidence="25 26">
    <name type="scientific">Hucho hucho</name>
    <name type="common">huchen</name>
    <dbReference type="NCBI Taxonomy" id="62062"/>
    <lineage>
        <taxon>Eukaryota</taxon>
        <taxon>Metazoa</taxon>
        <taxon>Chordata</taxon>
        <taxon>Craniata</taxon>
        <taxon>Vertebrata</taxon>
        <taxon>Euteleostomi</taxon>
        <taxon>Actinopterygii</taxon>
        <taxon>Neopterygii</taxon>
        <taxon>Teleostei</taxon>
        <taxon>Protacanthopterygii</taxon>
        <taxon>Salmoniformes</taxon>
        <taxon>Salmonidae</taxon>
        <taxon>Salmoninae</taxon>
        <taxon>Hucho</taxon>
    </lineage>
</organism>
<evidence type="ECO:0000256" key="19">
    <source>
        <dbReference type="ARBA" id="ARBA00045882"/>
    </source>
</evidence>
<accession>A0A4W5PC08</accession>